<dbReference type="SUPFAM" id="SSF51735">
    <property type="entry name" value="NAD(P)-binding Rossmann-fold domains"/>
    <property type="match status" value="1"/>
</dbReference>
<evidence type="ECO:0000313" key="3">
    <source>
        <dbReference type="EMBL" id="TCL61918.1"/>
    </source>
</evidence>
<feature type="domain" description="Gfo/Idh/MocA-like oxidoreductase N-terminal" evidence="1">
    <location>
        <begin position="4"/>
        <end position="116"/>
    </location>
</feature>
<dbReference type="RefSeq" id="WP_165908164.1">
    <property type="nucleotide sequence ID" value="NZ_SLUN01000030.1"/>
</dbReference>
<dbReference type="PANTHER" id="PTHR43708:SF8">
    <property type="entry name" value="OXIDOREDUCTASE"/>
    <property type="match status" value="1"/>
</dbReference>
<feature type="domain" description="GFO/IDH/MocA-like oxidoreductase" evidence="2">
    <location>
        <begin position="134"/>
        <end position="255"/>
    </location>
</feature>
<organism evidence="3 4">
    <name type="scientific">Hydrogenispora ethanolica</name>
    <dbReference type="NCBI Taxonomy" id="1082276"/>
    <lineage>
        <taxon>Bacteria</taxon>
        <taxon>Bacillati</taxon>
        <taxon>Bacillota</taxon>
        <taxon>Hydrogenispora</taxon>
    </lineage>
</organism>
<dbReference type="InterPro" id="IPR055170">
    <property type="entry name" value="GFO_IDH_MocA-like_dom"/>
</dbReference>
<dbReference type="EMBL" id="SLUN01000030">
    <property type="protein sequence ID" value="TCL61918.1"/>
    <property type="molecule type" value="Genomic_DNA"/>
</dbReference>
<evidence type="ECO:0000259" key="1">
    <source>
        <dbReference type="Pfam" id="PF01408"/>
    </source>
</evidence>
<gene>
    <name evidence="3" type="ORF">EDC14_103020</name>
</gene>
<protein>
    <submittedName>
        <fullName evidence="3">Putative dehydrogenase</fullName>
    </submittedName>
</protein>
<proteinExistence type="predicted"/>
<name>A0A4R1R8H9_HYDET</name>
<evidence type="ECO:0000313" key="4">
    <source>
        <dbReference type="Proteomes" id="UP000295008"/>
    </source>
</evidence>
<dbReference type="Gene3D" id="3.40.50.720">
    <property type="entry name" value="NAD(P)-binding Rossmann-like Domain"/>
    <property type="match status" value="1"/>
</dbReference>
<dbReference type="InterPro" id="IPR051317">
    <property type="entry name" value="Gfo/Idh/MocA_oxidoreduct"/>
</dbReference>
<comment type="caution">
    <text evidence="3">The sequence shown here is derived from an EMBL/GenBank/DDBJ whole genome shotgun (WGS) entry which is preliminary data.</text>
</comment>
<reference evidence="3 4" key="1">
    <citation type="submission" date="2019-03" db="EMBL/GenBank/DDBJ databases">
        <title>Genomic Encyclopedia of Type Strains, Phase IV (KMG-IV): sequencing the most valuable type-strain genomes for metagenomic binning, comparative biology and taxonomic classification.</title>
        <authorList>
            <person name="Goeker M."/>
        </authorList>
    </citation>
    <scope>NUCLEOTIDE SEQUENCE [LARGE SCALE GENOMIC DNA]</scope>
    <source>
        <strain evidence="3 4">LX-B</strain>
    </source>
</reference>
<accession>A0A4R1R8H9</accession>
<dbReference type="InterPro" id="IPR000683">
    <property type="entry name" value="Gfo/Idh/MocA-like_OxRdtase_N"/>
</dbReference>
<dbReference type="SUPFAM" id="SSF55347">
    <property type="entry name" value="Glyceraldehyde-3-phosphate dehydrogenase-like, C-terminal domain"/>
    <property type="match status" value="1"/>
</dbReference>
<dbReference type="InterPro" id="IPR036291">
    <property type="entry name" value="NAD(P)-bd_dom_sf"/>
</dbReference>
<dbReference type="Pfam" id="PF01408">
    <property type="entry name" value="GFO_IDH_MocA"/>
    <property type="match status" value="1"/>
</dbReference>
<dbReference type="GO" id="GO:0000166">
    <property type="term" value="F:nucleotide binding"/>
    <property type="evidence" value="ECO:0007669"/>
    <property type="project" value="InterPro"/>
</dbReference>
<dbReference type="Proteomes" id="UP000295008">
    <property type="component" value="Unassembled WGS sequence"/>
</dbReference>
<dbReference type="PANTHER" id="PTHR43708">
    <property type="entry name" value="CONSERVED EXPRESSED OXIDOREDUCTASE (EUROFUNG)"/>
    <property type="match status" value="1"/>
</dbReference>
<sequence length="327" mass="36327">MEPIRLGVIGCGIAARILHWPALQQLKEQFTIQAVCNHTEPKAKDFAALVGGVPYFTDYQKLLEDPAIEAVAILLPVHLNAQAVKDAVRAGKHVMVEKPLAASLEEAKELVELSRTCPQVTLVAENFRYRRLFDKAAAFLQDGTIGAPYAVFWNCFKHMTTDNQYAQTQWRIRHRYPGGFITDGGVHNMAALRDLFGTLTVTAAFAKCINPAIGELDSLSFQFNAAHSVQGVFNIFFSSNSYLEDRLLIMAQEGCMIIENNTLTVKRNGQTEYEEQFAEDKGYFEEYQDFFQAIRTGSPVKSSFAEAYADLEVIISALDKAAAAPAE</sequence>
<dbReference type="Pfam" id="PF22725">
    <property type="entry name" value="GFO_IDH_MocA_C3"/>
    <property type="match status" value="1"/>
</dbReference>
<evidence type="ECO:0000259" key="2">
    <source>
        <dbReference type="Pfam" id="PF22725"/>
    </source>
</evidence>
<dbReference type="AlphaFoldDB" id="A0A4R1R8H9"/>
<dbReference type="Gene3D" id="3.30.360.10">
    <property type="entry name" value="Dihydrodipicolinate Reductase, domain 2"/>
    <property type="match status" value="1"/>
</dbReference>
<keyword evidence="4" id="KW-1185">Reference proteome</keyword>